<dbReference type="AlphaFoldDB" id="A0A813EZ75"/>
<feature type="non-terminal residue" evidence="1">
    <location>
        <position position="133"/>
    </location>
</feature>
<evidence type="ECO:0000313" key="2">
    <source>
        <dbReference type="Proteomes" id="UP000654075"/>
    </source>
</evidence>
<comment type="caution">
    <text evidence="1">The sequence shown here is derived from an EMBL/GenBank/DDBJ whole genome shotgun (WGS) entry which is preliminary data.</text>
</comment>
<organism evidence="1 2">
    <name type="scientific">Polarella glacialis</name>
    <name type="common">Dinoflagellate</name>
    <dbReference type="NCBI Taxonomy" id="89957"/>
    <lineage>
        <taxon>Eukaryota</taxon>
        <taxon>Sar</taxon>
        <taxon>Alveolata</taxon>
        <taxon>Dinophyceae</taxon>
        <taxon>Suessiales</taxon>
        <taxon>Suessiaceae</taxon>
        <taxon>Polarella</taxon>
    </lineage>
</organism>
<keyword evidence="2" id="KW-1185">Reference proteome</keyword>
<protein>
    <submittedName>
        <fullName evidence="1">Uncharacterized protein</fullName>
    </submittedName>
</protein>
<evidence type="ECO:0000313" key="1">
    <source>
        <dbReference type="EMBL" id="CAE8604226.1"/>
    </source>
</evidence>
<accession>A0A813EZ75</accession>
<reference evidence="1" key="1">
    <citation type="submission" date="2021-02" db="EMBL/GenBank/DDBJ databases">
        <authorList>
            <person name="Dougan E. K."/>
            <person name="Rhodes N."/>
            <person name="Thang M."/>
            <person name="Chan C."/>
        </authorList>
    </citation>
    <scope>NUCLEOTIDE SEQUENCE</scope>
</reference>
<proteinExistence type="predicted"/>
<dbReference type="EMBL" id="CAJNNV010016155">
    <property type="protein sequence ID" value="CAE8604226.1"/>
    <property type="molecule type" value="Genomic_DNA"/>
</dbReference>
<sequence>MSFFFFGCRSYCRAPADDDAEDAAEISADLGDRALSDAALMAPIAEEPYFNPCLEAVGGGAAEASESEEEPADPLGARLVDDQFAICPISGMSTLHGACPFAKPKAKAKDGGKKQKASIQLDFEWVDRKSESK</sequence>
<name>A0A813EZ75_POLGL</name>
<dbReference type="Proteomes" id="UP000654075">
    <property type="component" value="Unassembled WGS sequence"/>
</dbReference>
<gene>
    <name evidence="1" type="ORF">PGLA1383_LOCUS22401</name>
</gene>